<dbReference type="OrthoDB" id="9993796at2759"/>
<proteinExistence type="inferred from homology"/>
<evidence type="ECO:0000313" key="9">
    <source>
        <dbReference type="Proteomes" id="UP000030641"/>
    </source>
</evidence>
<organism evidence="8 9">
    <name type="scientific">Aureobasidium subglaciale (strain EXF-2481)</name>
    <name type="common">Aureobasidium pullulans var. subglaciale</name>
    <dbReference type="NCBI Taxonomy" id="1043005"/>
    <lineage>
        <taxon>Eukaryota</taxon>
        <taxon>Fungi</taxon>
        <taxon>Dikarya</taxon>
        <taxon>Ascomycota</taxon>
        <taxon>Pezizomycotina</taxon>
        <taxon>Dothideomycetes</taxon>
        <taxon>Dothideomycetidae</taxon>
        <taxon>Dothideales</taxon>
        <taxon>Saccotheciaceae</taxon>
        <taxon>Aureobasidium</taxon>
    </lineage>
</organism>
<dbReference type="PRINTS" id="PR00420">
    <property type="entry name" value="RNGMNOXGNASE"/>
</dbReference>
<feature type="signal peptide" evidence="6">
    <location>
        <begin position="1"/>
        <end position="19"/>
    </location>
</feature>
<name>A0A074XYN4_AURSE</name>
<evidence type="ECO:0000256" key="3">
    <source>
        <dbReference type="ARBA" id="ARBA00022827"/>
    </source>
</evidence>
<dbReference type="Proteomes" id="UP000030641">
    <property type="component" value="Unassembled WGS sequence"/>
</dbReference>
<keyword evidence="9" id="KW-1185">Reference proteome</keyword>
<evidence type="ECO:0000256" key="1">
    <source>
        <dbReference type="ARBA" id="ARBA00007992"/>
    </source>
</evidence>
<reference evidence="8 9" key="1">
    <citation type="journal article" date="2014" name="BMC Genomics">
        <title>Genome sequencing of four Aureobasidium pullulans varieties: biotechnological potential, stress tolerance, and description of new species.</title>
        <authorList>
            <person name="Gostin Ar C."/>
            <person name="Ohm R.A."/>
            <person name="Kogej T."/>
            <person name="Sonjak S."/>
            <person name="Turk M."/>
            <person name="Zajc J."/>
            <person name="Zalar P."/>
            <person name="Grube M."/>
            <person name="Sun H."/>
            <person name="Han J."/>
            <person name="Sharma A."/>
            <person name="Chiniquy J."/>
            <person name="Ngan C.Y."/>
            <person name="Lipzen A."/>
            <person name="Barry K."/>
            <person name="Grigoriev I.V."/>
            <person name="Gunde-Cimerman N."/>
        </authorList>
    </citation>
    <scope>NUCLEOTIDE SEQUENCE [LARGE SCALE GENOMIC DNA]</scope>
    <source>
        <strain evidence="8 9">EXF-2481</strain>
    </source>
</reference>
<dbReference type="GeneID" id="25370995"/>
<dbReference type="SUPFAM" id="SSF51905">
    <property type="entry name" value="FAD/NAD(P)-binding domain"/>
    <property type="match status" value="1"/>
</dbReference>
<keyword evidence="6" id="KW-0732">Signal</keyword>
<dbReference type="InterPro" id="IPR050493">
    <property type="entry name" value="FAD-dep_Monooxygenase_BioMet"/>
</dbReference>
<keyword evidence="5" id="KW-0503">Monooxygenase</keyword>
<evidence type="ECO:0000256" key="2">
    <source>
        <dbReference type="ARBA" id="ARBA00022630"/>
    </source>
</evidence>
<dbReference type="InterPro" id="IPR036188">
    <property type="entry name" value="FAD/NAD-bd_sf"/>
</dbReference>
<keyword evidence="4" id="KW-0560">Oxidoreductase</keyword>
<dbReference type="Pfam" id="PF01494">
    <property type="entry name" value="FAD_binding_3"/>
    <property type="match status" value="1"/>
</dbReference>
<comment type="similarity">
    <text evidence="1">Belongs to the paxM FAD-dependent monooxygenase family.</text>
</comment>
<accession>A0A074XYN4</accession>
<dbReference type="EMBL" id="KL584788">
    <property type="protein sequence ID" value="KEQ90633.1"/>
    <property type="molecule type" value="Genomic_DNA"/>
</dbReference>
<feature type="domain" description="FAD-binding" evidence="7">
    <location>
        <begin position="6"/>
        <end position="332"/>
    </location>
</feature>
<dbReference type="HOGENOM" id="CLU_009665_19_0_1"/>
<evidence type="ECO:0000256" key="4">
    <source>
        <dbReference type="ARBA" id="ARBA00023002"/>
    </source>
</evidence>
<feature type="chain" id="PRO_5001702709" description="FAD-binding domain-containing protein" evidence="6">
    <location>
        <begin position="20"/>
        <end position="411"/>
    </location>
</feature>
<dbReference type="InParanoid" id="A0A074XYN4"/>
<dbReference type="PANTHER" id="PTHR13789:SF314">
    <property type="entry name" value="FAD-BINDING DOMAIN-CONTAINING PROTEIN"/>
    <property type="match status" value="1"/>
</dbReference>
<evidence type="ECO:0000313" key="8">
    <source>
        <dbReference type="EMBL" id="KEQ90633.1"/>
    </source>
</evidence>
<keyword evidence="2" id="KW-0285">Flavoprotein</keyword>
<keyword evidence="3" id="KW-0274">FAD</keyword>
<dbReference type="GO" id="GO:0004497">
    <property type="term" value="F:monooxygenase activity"/>
    <property type="evidence" value="ECO:0007669"/>
    <property type="project" value="UniProtKB-KW"/>
</dbReference>
<evidence type="ECO:0000259" key="7">
    <source>
        <dbReference type="Pfam" id="PF01494"/>
    </source>
</evidence>
<protein>
    <recommendedName>
        <fullName evidence="7">FAD-binding domain-containing protein</fullName>
    </recommendedName>
</protein>
<evidence type="ECO:0000256" key="6">
    <source>
        <dbReference type="SAM" id="SignalP"/>
    </source>
</evidence>
<dbReference type="Gene3D" id="3.50.50.60">
    <property type="entry name" value="FAD/NAD(P)-binding domain"/>
    <property type="match status" value="1"/>
</dbReference>
<dbReference type="AlphaFoldDB" id="A0A074XYN4"/>
<dbReference type="GO" id="GO:0071949">
    <property type="term" value="F:FAD binding"/>
    <property type="evidence" value="ECO:0007669"/>
    <property type="project" value="InterPro"/>
</dbReference>
<evidence type="ECO:0000256" key="5">
    <source>
        <dbReference type="ARBA" id="ARBA00023033"/>
    </source>
</evidence>
<dbReference type="InterPro" id="IPR002938">
    <property type="entry name" value="FAD-bd"/>
</dbReference>
<dbReference type="PANTHER" id="PTHR13789">
    <property type="entry name" value="MONOOXYGENASE"/>
    <property type="match status" value="1"/>
</dbReference>
<sequence>MTKPLNVTIIGAGLAGLLAARVLREDHNVTVLEKWSGGAELGAAINMGPNGTKIAKALGFIAENAGSLSASMGIHYNEKGDVTFTNQFGDLKATFGGEWYFQHRADLWDEFHRLATASSANLGISGQPASILWGCEVIDLNVESGLVKLADGREFESDLVVGADGIKSLVRLKVVGDEAFRTARPSGSSAFRFTLPRDVVASIDPDFRAIDATKPASLQIYEGVGRQVVVYPCRNFDLVNVGCIASDKLIGHETTESWSATGSKEDLLRVYDGFDPKLLSFFKQAKDIRLWQLRDQDPLPTYIKGRTVIIGDAAHAMTPHQGQGGNQAIEDAEGFFLFKGQDVDRTTVPDILRDFDRVRRERASTIQNHTRDQHGRKDPSKMWKYTQYNFTYPGVRECVARLNAGKEMIDV</sequence>
<gene>
    <name evidence="8" type="ORF">AUEXF2481DRAFT_71078</name>
</gene>
<dbReference type="STRING" id="1043005.A0A074XYN4"/>
<dbReference type="RefSeq" id="XP_013339104.1">
    <property type="nucleotide sequence ID" value="XM_013483650.1"/>
</dbReference>
<dbReference type="OMA" id="GLTCYRI"/>
<dbReference type="SUPFAM" id="SSF54373">
    <property type="entry name" value="FAD-linked reductases, C-terminal domain"/>
    <property type="match status" value="1"/>
</dbReference>